<feature type="region of interest" description="Disordered" evidence="5">
    <location>
        <begin position="1026"/>
        <end position="1104"/>
    </location>
</feature>
<evidence type="ECO:0000256" key="2">
    <source>
        <dbReference type="ARBA" id="ARBA00022692"/>
    </source>
</evidence>
<feature type="compositionally biased region" description="Polar residues" evidence="5">
    <location>
        <begin position="728"/>
        <end position="741"/>
    </location>
</feature>
<dbReference type="EMBL" id="OY882873">
    <property type="protein sequence ID" value="CAK6437723.1"/>
    <property type="molecule type" value="Genomic_DNA"/>
</dbReference>
<evidence type="ECO:0000256" key="5">
    <source>
        <dbReference type="SAM" id="MobiDB-lite"/>
    </source>
</evidence>
<feature type="region of interest" description="Disordered" evidence="5">
    <location>
        <begin position="190"/>
        <end position="342"/>
    </location>
</feature>
<keyword evidence="9" id="KW-1185">Reference proteome</keyword>
<feature type="region of interest" description="Disordered" evidence="5">
    <location>
        <begin position="728"/>
        <end position="751"/>
    </location>
</feature>
<feature type="domain" description="Spermatid maturation protein 1 N-terminal" evidence="7">
    <location>
        <begin position="2"/>
        <end position="68"/>
    </location>
</feature>
<evidence type="ECO:0000256" key="1">
    <source>
        <dbReference type="ARBA" id="ARBA00004167"/>
    </source>
</evidence>
<dbReference type="Proteomes" id="UP001314169">
    <property type="component" value="Chromosome 16"/>
</dbReference>
<dbReference type="PANTHER" id="PTHR34834:SF3">
    <property type="entry name" value="SPEM FAMILY MEMBER 3"/>
    <property type="match status" value="1"/>
</dbReference>
<feature type="non-terminal residue" evidence="8">
    <location>
        <position position="1"/>
    </location>
</feature>
<dbReference type="PANTHER" id="PTHR34834">
    <property type="entry name" value="SPERMATID MATURATION PROTEIN 1"/>
    <property type="match status" value="1"/>
</dbReference>
<comment type="subcellular location">
    <subcellularLocation>
        <location evidence="1">Membrane</location>
        <topology evidence="1">Single-pass membrane protein</topology>
    </subcellularLocation>
</comment>
<feature type="transmembrane region" description="Helical" evidence="6">
    <location>
        <begin position="27"/>
        <end position="48"/>
    </location>
</feature>
<feature type="region of interest" description="Disordered" evidence="5">
    <location>
        <begin position="603"/>
        <end position="625"/>
    </location>
</feature>
<reference evidence="8" key="1">
    <citation type="submission" date="2023-12" db="EMBL/GenBank/DDBJ databases">
        <authorList>
            <person name="Brown T."/>
        </authorList>
    </citation>
    <scope>NUCLEOTIDE SEQUENCE</scope>
</reference>
<keyword evidence="2 6" id="KW-0812">Transmembrane</keyword>
<feature type="compositionally biased region" description="Polar residues" evidence="5">
    <location>
        <begin position="1086"/>
        <end position="1104"/>
    </location>
</feature>
<keyword evidence="4 6" id="KW-0472">Membrane</keyword>
<sequence length="1253" mass="136280">MGEQAHHGAPVCSGTNSRKCQDLGDSILLILGSFILLNVGINVVTLLWRHLKSSLRILFHHFFPKDKQPNSIGNQPTGMRYSVDSKNLCLRVPSRFHRCPSLLLRNPNQPDSCTPDTNDEKEFRCYWIKPQYGHARAPIETLRGLWREGMKGAREAPHITATKAQDTYLSRQGTSSPFPRMSKLNMVPLCLPQGNKTKTPDYAPAKTWTHPPPRHPEHTPTQAQTRPPVHPCEHTPTQAQTCPPAQPPEHNPTQAQTCPPAQPPEHNPTEAQTCPPAQPPEHNPTEAQTRPPVHPCEHNPTQAQTRPPAQPPEHNPTEAQTCPPVQPCEHNPTQAQTRPPAHPSEHILIQAQIRPPVQPCEHNPTKAQTRPPAHPSEHILIQAQIRPPVHPSENTPSQAQVRPPAHPSEHTPAQAQVYSIVCTPEHTGTQVHGPEHTSAHTLAQDPAKLSLDAFGQSLDYMLEHLTVPTPTSNPAHPTYTHAHKLVPPPTSAPDPPLTSSLAATPAPAPVPKFASNLAPALVMAPTTTPVPTHTPPPTPTYSLTPTPSALAAFNQDPSAGHVFYAAPMAKKNLFYGCPTQNTGYSRRDLGTFARPQDRQRLVNSSKAEQTLKQLSGDTANTPTGSTVGCLKSENMGWNDSNDAKDKVLQPKTFPYCSFHPCNSERRNTDSQPPAYPKFLVYSKDDSPSQPCFHSPTGSVQNSRCTVPPPYTLSLPLVSPRSFILQQPTNHQVKPSTSTQIPTGPPVSILSSQFPIPSQFSIISQPPIQPQSSELHESLGLTQDSGLQRTPGPSKDSKVPKNPGPGQDPGLKKMPNLTQHPHLCKSSGPSQDPGIHKNPVPQESGPEKCLGPPQNVGVFRSPYLTQPSGLHKNKAFLQNPDIQRNSGFVQETVSCKNQDLSQTTGVHNSPGLPQDSGGYKSTAHAQDQRVARSLGLTQDSGPQKGPCLAKDSEVNKSSGQESGLYKNPGLAQTCGLHKGSGLTKDSGDYRNVGLTKVCDPCVNPGLTQANEAKKRCGLTQDVGMYRNPEHTPNPNFHRYAGIQQDSGPQKGPRVIQDAGFLGTHGLTKESSLIPNPDLHKNPGLAPGTNSAQVLGPSQTPKSSQPLKSFVYEETPQKNAEQHPPWTPDPASQYACPSKAQVVYSDLQTFSEVPVLIELQPSSHRVGGQDWVYRPVDTVPPACQNYHQMPMPPKPSLKTHCPGASARVGHVVFDARQRPCGVGRDKREALSPRRLRQQASGNSLENTEWGYQCVM</sequence>
<gene>
    <name evidence="8" type="ORF">MPIPNATIZW_LOCUS6029</name>
</gene>
<dbReference type="Pfam" id="PF15670">
    <property type="entry name" value="Spem1"/>
    <property type="match status" value="1"/>
</dbReference>
<evidence type="ECO:0000313" key="9">
    <source>
        <dbReference type="Proteomes" id="UP001314169"/>
    </source>
</evidence>
<evidence type="ECO:0000313" key="8">
    <source>
        <dbReference type="EMBL" id="CAK6437723.1"/>
    </source>
</evidence>
<evidence type="ECO:0000256" key="6">
    <source>
        <dbReference type="SAM" id="Phobius"/>
    </source>
</evidence>
<feature type="region of interest" description="Disordered" evidence="5">
    <location>
        <begin position="388"/>
        <end position="413"/>
    </location>
</feature>
<feature type="region of interest" description="Disordered" evidence="5">
    <location>
        <begin position="900"/>
        <end position="966"/>
    </location>
</feature>
<organism evidence="8 9">
    <name type="scientific">Pipistrellus nathusii</name>
    <name type="common">Nathusius' pipistrelle</name>
    <dbReference type="NCBI Taxonomy" id="59473"/>
    <lineage>
        <taxon>Eukaryota</taxon>
        <taxon>Metazoa</taxon>
        <taxon>Chordata</taxon>
        <taxon>Craniata</taxon>
        <taxon>Vertebrata</taxon>
        <taxon>Euteleostomi</taxon>
        <taxon>Mammalia</taxon>
        <taxon>Eutheria</taxon>
        <taxon>Laurasiatheria</taxon>
        <taxon>Chiroptera</taxon>
        <taxon>Yangochiroptera</taxon>
        <taxon>Vespertilionidae</taxon>
        <taxon>Pipistrellus</taxon>
    </lineage>
</organism>
<accession>A0ABN9ZJ98</accession>
<keyword evidence="3 6" id="KW-1133">Transmembrane helix</keyword>
<feature type="region of interest" description="Disordered" evidence="5">
    <location>
        <begin position="782"/>
        <end position="863"/>
    </location>
</feature>
<evidence type="ECO:0000259" key="7">
    <source>
        <dbReference type="Pfam" id="PF15670"/>
    </source>
</evidence>
<proteinExistence type="predicted"/>
<evidence type="ECO:0000256" key="3">
    <source>
        <dbReference type="ARBA" id="ARBA00022989"/>
    </source>
</evidence>
<feature type="non-terminal residue" evidence="8">
    <location>
        <position position="1253"/>
    </location>
</feature>
<protein>
    <recommendedName>
        <fullName evidence="7">Spermatid maturation protein 1 N-terminal domain-containing protein</fullName>
    </recommendedName>
</protein>
<name>A0ABN9ZJ98_PIPNA</name>
<dbReference type="InterPro" id="IPR031368">
    <property type="entry name" value="SPEM1_N"/>
</dbReference>
<evidence type="ECO:0000256" key="4">
    <source>
        <dbReference type="ARBA" id="ARBA00023136"/>
    </source>
</evidence>